<evidence type="ECO:0000259" key="7">
    <source>
        <dbReference type="PROSITE" id="PS51462"/>
    </source>
</evidence>
<sequence length="205" mass="23916">MNFESILEKMKQHSPSVLGKNSVSEYSILLPLIQKEGELHLVFEVRSHKMRRQPGEICFPGGKVDAEDDMEQDAAVREATEELGVGAEHITHVYPFDYLVSPFRMMVHTYVGFMNCDETDMNPNPDEVEEVFTVPLAFFLENEPKVHHVHFEVKPDEDFPFHLIPGGRNYKWQTRPVEELFYFYEDKVIWGLTAKVLNHFIDMIR</sequence>
<keyword evidence="9" id="KW-1185">Reference proteome</keyword>
<dbReference type="CDD" id="cd03426">
    <property type="entry name" value="NUDIX_CoAse_Nudt7"/>
    <property type="match status" value="1"/>
</dbReference>
<comment type="caution">
    <text evidence="8">The sequence shown here is derived from an EMBL/GenBank/DDBJ whole genome shotgun (WGS) entry which is preliminary data.</text>
</comment>
<dbReference type="InterPro" id="IPR015797">
    <property type="entry name" value="NUDIX_hydrolase-like_dom_sf"/>
</dbReference>
<keyword evidence="6" id="KW-0464">Manganese</keyword>
<evidence type="ECO:0000256" key="1">
    <source>
        <dbReference type="ARBA" id="ARBA00001936"/>
    </source>
</evidence>
<keyword evidence="4" id="KW-0378">Hydrolase</keyword>
<dbReference type="RefSeq" id="WP_197317691.1">
    <property type="nucleotide sequence ID" value="NZ_JADZSC010000002.1"/>
</dbReference>
<accession>A0A931MVG5</accession>
<protein>
    <submittedName>
        <fullName evidence="8">CoA pyrophosphatase</fullName>
    </submittedName>
</protein>
<keyword evidence="3" id="KW-0479">Metal-binding</keyword>
<dbReference type="Gene3D" id="3.90.79.10">
    <property type="entry name" value="Nucleoside Triphosphate Pyrophosphohydrolase"/>
    <property type="match status" value="1"/>
</dbReference>
<feature type="domain" description="Nudix hydrolase" evidence="7">
    <location>
        <begin position="23"/>
        <end position="161"/>
    </location>
</feature>
<evidence type="ECO:0000256" key="2">
    <source>
        <dbReference type="ARBA" id="ARBA00001946"/>
    </source>
</evidence>
<dbReference type="EMBL" id="JADZSC010000002">
    <property type="protein sequence ID" value="MBH0230309.1"/>
    <property type="molecule type" value="Genomic_DNA"/>
</dbReference>
<comment type="cofactor">
    <cofactor evidence="1">
        <name>Mn(2+)</name>
        <dbReference type="ChEBI" id="CHEBI:29035"/>
    </cofactor>
</comment>
<dbReference type="AlphaFoldDB" id="A0A931MVG5"/>
<evidence type="ECO:0000256" key="5">
    <source>
        <dbReference type="ARBA" id="ARBA00022842"/>
    </source>
</evidence>
<evidence type="ECO:0000256" key="6">
    <source>
        <dbReference type="ARBA" id="ARBA00023211"/>
    </source>
</evidence>
<dbReference type="Pfam" id="PF00293">
    <property type="entry name" value="NUDIX"/>
    <property type="match status" value="1"/>
</dbReference>
<reference evidence="8 9" key="1">
    <citation type="journal article" date="2005" name="Int. J. Syst. Evol. Microbiol.">
        <title>Halobacillus yeomjeoni sp. nov., isolated from a marine solar saltern in Korea.</title>
        <authorList>
            <person name="Yoon J.H."/>
            <person name="Kang S.J."/>
            <person name="Lee C.H."/>
            <person name="Oh H.W."/>
            <person name="Oh T.K."/>
        </authorList>
    </citation>
    <scope>NUCLEOTIDE SEQUENCE [LARGE SCALE GENOMIC DNA]</scope>
    <source>
        <strain evidence="8 9">KCTC 3957</strain>
    </source>
</reference>
<dbReference type="InterPro" id="IPR045121">
    <property type="entry name" value="CoAse"/>
</dbReference>
<dbReference type="SUPFAM" id="SSF55811">
    <property type="entry name" value="Nudix"/>
    <property type="match status" value="1"/>
</dbReference>
<dbReference type="GO" id="GO:0046872">
    <property type="term" value="F:metal ion binding"/>
    <property type="evidence" value="ECO:0007669"/>
    <property type="project" value="UniProtKB-KW"/>
</dbReference>
<evidence type="ECO:0000256" key="3">
    <source>
        <dbReference type="ARBA" id="ARBA00022723"/>
    </source>
</evidence>
<dbReference type="InterPro" id="IPR000086">
    <property type="entry name" value="NUDIX_hydrolase_dom"/>
</dbReference>
<dbReference type="Proteomes" id="UP000614490">
    <property type="component" value="Unassembled WGS sequence"/>
</dbReference>
<keyword evidence="5" id="KW-0460">Magnesium</keyword>
<evidence type="ECO:0000313" key="9">
    <source>
        <dbReference type="Proteomes" id="UP000614490"/>
    </source>
</evidence>
<organism evidence="8 9">
    <name type="scientific">Halobacillus yeomjeoni</name>
    <dbReference type="NCBI Taxonomy" id="311194"/>
    <lineage>
        <taxon>Bacteria</taxon>
        <taxon>Bacillati</taxon>
        <taxon>Bacillota</taxon>
        <taxon>Bacilli</taxon>
        <taxon>Bacillales</taxon>
        <taxon>Bacillaceae</taxon>
        <taxon>Halobacillus</taxon>
    </lineage>
</organism>
<evidence type="ECO:0000313" key="8">
    <source>
        <dbReference type="EMBL" id="MBH0230309.1"/>
    </source>
</evidence>
<name>A0A931MVG5_9BACI</name>
<dbReference type="PROSITE" id="PS51462">
    <property type="entry name" value="NUDIX"/>
    <property type="match status" value="1"/>
</dbReference>
<dbReference type="GO" id="GO:0010945">
    <property type="term" value="F:coenzyme A diphosphatase activity"/>
    <property type="evidence" value="ECO:0007669"/>
    <property type="project" value="InterPro"/>
</dbReference>
<evidence type="ECO:0000256" key="4">
    <source>
        <dbReference type="ARBA" id="ARBA00022801"/>
    </source>
</evidence>
<gene>
    <name evidence="8" type="ORF">H0267_08805</name>
</gene>
<comment type="cofactor">
    <cofactor evidence="2">
        <name>Mg(2+)</name>
        <dbReference type="ChEBI" id="CHEBI:18420"/>
    </cofactor>
</comment>
<dbReference type="PANTHER" id="PTHR12992:SF11">
    <property type="entry name" value="MITOCHONDRIAL COENZYME A DIPHOSPHATASE NUDT8"/>
    <property type="match status" value="1"/>
</dbReference>
<proteinExistence type="predicted"/>
<dbReference type="PANTHER" id="PTHR12992">
    <property type="entry name" value="NUDIX HYDROLASE"/>
    <property type="match status" value="1"/>
</dbReference>